<reference evidence="8 9" key="1">
    <citation type="submission" date="2023-08" db="EMBL/GenBank/DDBJ databases">
        <title>The whole genome sequence of Lysobacter yananisis.</title>
        <authorList>
            <person name="Sun H."/>
        </authorList>
    </citation>
    <scope>NUCLEOTIDE SEQUENCE [LARGE SCALE GENOMIC DNA]</scope>
    <source>
        <strain evidence="8 9">SNNU513</strain>
    </source>
</reference>
<dbReference type="PANTHER" id="PTHR13847:SF281">
    <property type="entry name" value="FAD DEPENDENT OXIDOREDUCTASE DOMAIN-CONTAINING PROTEIN"/>
    <property type="match status" value="1"/>
</dbReference>
<dbReference type="InterPro" id="IPR017941">
    <property type="entry name" value="Rieske_2Fe-2S"/>
</dbReference>
<accession>A0ABY9PCN6</accession>
<evidence type="ECO:0000256" key="6">
    <source>
        <dbReference type="ARBA" id="ARBA00023157"/>
    </source>
</evidence>
<dbReference type="InterPro" id="IPR036922">
    <property type="entry name" value="Rieske_2Fe-2S_sf"/>
</dbReference>
<keyword evidence="4" id="KW-0408">Iron</keyword>
<evidence type="ECO:0000256" key="5">
    <source>
        <dbReference type="ARBA" id="ARBA00023014"/>
    </source>
</evidence>
<dbReference type="EMBL" id="CP133568">
    <property type="protein sequence ID" value="WMT04134.1"/>
    <property type="molecule type" value="Genomic_DNA"/>
</dbReference>
<organism evidence="8 9">
    <name type="scientific">Lysobacter yananisis</name>
    <dbReference type="NCBI Taxonomy" id="1003114"/>
    <lineage>
        <taxon>Bacteria</taxon>
        <taxon>Pseudomonadati</taxon>
        <taxon>Pseudomonadota</taxon>
        <taxon>Gammaproteobacteria</taxon>
        <taxon>Lysobacterales</taxon>
        <taxon>Lysobacteraceae</taxon>
        <taxon>Lysobacter</taxon>
    </lineage>
</organism>
<dbReference type="SUPFAM" id="SSF51905">
    <property type="entry name" value="FAD/NAD(P)-binding domain"/>
    <property type="match status" value="1"/>
</dbReference>
<keyword evidence="9" id="KW-1185">Reference proteome</keyword>
<evidence type="ECO:0000256" key="3">
    <source>
        <dbReference type="ARBA" id="ARBA00023002"/>
    </source>
</evidence>
<gene>
    <name evidence="8" type="ORF">RDV84_04610</name>
</gene>
<dbReference type="Pfam" id="PF01266">
    <property type="entry name" value="DAO"/>
    <property type="match status" value="1"/>
</dbReference>
<protein>
    <submittedName>
        <fullName evidence="8">FAD-dependent oxidoreductase</fullName>
    </submittedName>
</protein>
<dbReference type="Gene3D" id="2.102.10.10">
    <property type="entry name" value="Rieske [2Fe-2S] iron-sulphur domain"/>
    <property type="match status" value="1"/>
</dbReference>
<dbReference type="Pfam" id="PF00355">
    <property type="entry name" value="Rieske"/>
    <property type="match status" value="1"/>
</dbReference>
<dbReference type="InterPro" id="IPR005805">
    <property type="entry name" value="Rieske_Fe-S_prot_C"/>
</dbReference>
<keyword evidence="5" id="KW-0411">Iron-sulfur</keyword>
<dbReference type="PROSITE" id="PS51296">
    <property type="entry name" value="RIESKE"/>
    <property type="match status" value="1"/>
</dbReference>
<dbReference type="PRINTS" id="PR00162">
    <property type="entry name" value="RIESKE"/>
</dbReference>
<feature type="domain" description="Rieske" evidence="7">
    <location>
        <begin position="425"/>
        <end position="516"/>
    </location>
</feature>
<name>A0ABY9PCN6_9GAMM</name>
<dbReference type="InterPro" id="IPR036188">
    <property type="entry name" value="FAD/NAD-bd_sf"/>
</dbReference>
<keyword evidence="3" id="KW-0560">Oxidoreductase</keyword>
<dbReference type="PANTHER" id="PTHR13847">
    <property type="entry name" value="SARCOSINE DEHYDROGENASE-RELATED"/>
    <property type="match status" value="1"/>
</dbReference>
<dbReference type="RefSeq" id="WP_309152626.1">
    <property type="nucleotide sequence ID" value="NZ_CP133568.1"/>
</dbReference>
<dbReference type="InterPro" id="IPR006076">
    <property type="entry name" value="FAD-dep_OxRdtase"/>
</dbReference>
<keyword evidence="1" id="KW-0001">2Fe-2S</keyword>
<evidence type="ECO:0000259" key="7">
    <source>
        <dbReference type="PROSITE" id="PS51296"/>
    </source>
</evidence>
<dbReference type="SUPFAM" id="SSF50022">
    <property type="entry name" value="ISP domain"/>
    <property type="match status" value="1"/>
</dbReference>
<dbReference type="Gene3D" id="3.30.9.10">
    <property type="entry name" value="D-Amino Acid Oxidase, subunit A, domain 2"/>
    <property type="match status" value="1"/>
</dbReference>
<dbReference type="Gene3D" id="3.50.50.60">
    <property type="entry name" value="FAD/NAD(P)-binding domain"/>
    <property type="match status" value="1"/>
</dbReference>
<evidence type="ECO:0000256" key="1">
    <source>
        <dbReference type="ARBA" id="ARBA00022714"/>
    </source>
</evidence>
<keyword evidence="6" id="KW-1015">Disulfide bond</keyword>
<dbReference type="Proteomes" id="UP001229313">
    <property type="component" value="Chromosome"/>
</dbReference>
<evidence type="ECO:0000313" key="9">
    <source>
        <dbReference type="Proteomes" id="UP001229313"/>
    </source>
</evidence>
<evidence type="ECO:0000313" key="8">
    <source>
        <dbReference type="EMBL" id="WMT04134.1"/>
    </source>
</evidence>
<sequence>MSDAASHASARTLPIWQSLDALTQAGFRGRAPREADVVVIGAGIAGLTTATALLQQGRQVALIDRSGFGDGESLRTTAHLASALDDRYTRLRRWHGPQGARLAALSHSAAIDWLEAFCAAAGGCGFARVSGYLFAHDGNAERLREEAQAARDAGLNARLISSGLSPWPQLGAMLEFPQQARVDMGLLMQALALAAIEQGAVCVHADAVAVEGGAPASVTLDDGAVIAARAVVVATNTPFNERVSLHTKQAAYRSYVVAAQCREGAVPDALLWDDADPYHYVRWLEDAERPGHGWAIVGGEDHRTGQDADTTAYVRLQDWAKQRFPGLGNFTHAWSGQIMEPADGLAFIGADPAGAQNVFVATGDSGNGVTHGTIAGLLLSELIQGRPHPWSALYDPSRKSVRAGGEWLQENANTAAQYSDWVTPGDIRDASELGLGEGATLRRGLRRLAVYRDGTGAVHTFSARCPHLGCAVRWSPQEKSWDCPCHGSRFDAVTGAVLNGPAQRPLEAADPDRGTD</sequence>
<keyword evidence="2" id="KW-0479">Metal-binding</keyword>
<evidence type="ECO:0000256" key="4">
    <source>
        <dbReference type="ARBA" id="ARBA00023004"/>
    </source>
</evidence>
<proteinExistence type="predicted"/>
<evidence type="ECO:0000256" key="2">
    <source>
        <dbReference type="ARBA" id="ARBA00022723"/>
    </source>
</evidence>